<feature type="region of interest" description="Disordered" evidence="9">
    <location>
        <begin position="1534"/>
        <end position="1559"/>
    </location>
</feature>
<dbReference type="InterPro" id="IPR040497">
    <property type="entry name" value="Glyco_transf_24"/>
</dbReference>
<dbReference type="SUPFAM" id="SSF53448">
    <property type="entry name" value="Nucleotide-diphospho-sugar transferases"/>
    <property type="match status" value="1"/>
</dbReference>
<comment type="similarity">
    <text evidence="4">Belongs to the glycosyltransferase 8 family.</text>
</comment>
<feature type="signal peptide" evidence="10">
    <location>
        <begin position="1"/>
        <end position="29"/>
    </location>
</feature>
<evidence type="ECO:0000256" key="6">
    <source>
        <dbReference type="ARBA" id="ARBA00022729"/>
    </source>
</evidence>
<protein>
    <submittedName>
        <fullName evidence="16">UDP-glucose:glycoprotein glucosyltransferase-domain-containing protein</fullName>
    </submittedName>
</protein>
<dbReference type="RefSeq" id="XP_064771342.1">
    <property type="nucleotide sequence ID" value="XM_064911824.1"/>
</dbReference>
<evidence type="ECO:0000259" key="15">
    <source>
        <dbReference type="Pfam" id="PF18404"/>
    </source>
</evidence>
<dbReference type="InterPro" id="IPR040693">
    <property type="entry name" value="UGGT_TRXL_1"/>
</dbReference>
<keyword evidence="6 10" id="KW-0732">Signal</keyword>
<dbReference type="InterPro" id="IPR040525">
    <property type="entry name" value="UGGT_TRXL_4"/>
</dbReference>
<dbReference type="Gene3D" id="3.90.550.10">
    <property type="entry name" value="Spore Coat Polysaccharide Biosynthesis Protein SpsA, Chain A"/>
    <property type="match status" value="1"/>
</dbReference>
<gene>
    <name evidence="16" type="ORF">BZA70DRAFT_273413</name>
</gene>
<organism evidence="16 17">
    <name type="scientific">Myxozyma melibiosi</name>
    <dbReference type="NCBI Taxonomy" id="54550"/>
    <lineage>
        <taxon>Eukaryota</taxon>
        <taxon>Fungi</taxon>
        <taxon>Dikarya</taxon>
        <taxon>Ascomycota</taxon>
        <taxon>Saccharomycotina</taxon>
        <taxon>Lipomycetes</taxon>
        <taxon>Lipomycetales</taxon>
        <taxon>Lipomycetaceae</taxon>
        <taxon>Myxozyma</taxon>
    </lineage>
</organism>
<evidence type="ECO:0000256" key="8">
    <source>
        <dbReference type="ARBA" id="ARBA00023180"/>
    </source>
</evidence>
<keyword evidence="17" id="KW-1185">Reference proteome</keyword>
<dbReference type="CDD" id="cd06432">
    <property type="entry name" value="GT8_HUGT1_C_like"/>
    <property type="match status" value="1"/>
</dbReference>
<comment type="cofactor">
    <cofactor evidence="1">
        <name>Ca(2+)</name>
        <dbReference type="ChEBI" id="CHEBI:29108"/>
    </cofactor>
</comment>
<feature type="domain" description="UGGT thioredoxin-like" evidence="12">
    <location>
        <begin position="312"/>
        <end position="455"/>
    </location>
</feature>
<sequence length="1559" mass="173757">MLFGIRVRRLGTAVVLLLGSNAVSSVASAAPSVDISLNIPWTESSPYLLEVVETLATEAPEAYFPLLTHLVEYSNQKLEACEEDPTAKCTISHKDIYDEAFAYAVSEKLLPESGTGRQVDFANLKLALRHSAPLIQAYYQFYNSSVYPQYADQLAKKGCDRGSWFWYDNSVGCDPGEIFALQTPSTIVDPKTLPFDRQIPDEPESSVPTAVLYADVTDPKFLAFHSLLSAEAEKGKLRYIIRYKPSDPETTASFPLRPKGLAGYGVELALKRTDYIVIDDRDKTVDGDKKSDAAIEQQQQEEDTGNLFLVSETKDISPLKSYEVEDIGLQTAGYILQSAREGKDPLDVLLKIVEDFPKLASSIAAASVDNLADIRSEIYDNLQTMVGRTRFTHGDNALFANGARIDSQVSDDIFEILKIIEREYEFVDDLNYLGLSNEVASKMICSPTILNMKERQSDPRFDYRDDIEGGGVIVWLNDLEKDKAYAKFSPSISRILEPHYPGQFHQIRKNIHTIVVPVDLTSEEEIFLVTRNLKSFISRGLAVRFGIVPLTETDDQIDAAAYFYHVASQNVEFALQFFDNILAGGSRPPVASKRSKKNTASGDAVDKAAAWAKRLDVKTDDPIAFGNGFAIARVDSSWIQSIAFKLDSDIGLIQTLVKSKAIDDSTNIQDLLLKVSSARRSKLIFPEDPASVELLAYVPLYQSFGSDLSQLPSVTYKVSEQTEMNKNMDLTLLVVADFDSQAGIKLFRGVLKFIVSKPLFNFKVKFLHNPGLEKNSPSLSTLIHYMWGLDVLSRLDPQEILDSIQDEATEDFAKLPHIEETYKQQGNIKLEGWSVPDNAGAFRYWNSMAPIVKALGLASGEGLVALNSRVIRLSAAEHLDAYDFDSLLKYELSARLAPTVSAATKFGVYDLGTGDYDSFDFTAQLTSAVALSDRVDTPGGAFYGVVRRNSRVGEFAHELSAFDFGHDYGSAAVKIDAIVNPASEFAQKYVPILKVLGELEGVAVRVFMNPMLMISEMPVKRFYRNAIAAAPEFDSETGAIVEPETVFKGIPSDTLLTLGMDVPGAWVVTPSVSKYDLDNIILASVSEPKLEAEYILKKILVQGHVRESAARGSGAATPAGLQLTLGTEAEQQLEDTIVMANLGYLQFKSEPGVWKLGIKPGISQKIFKLDSVGALASSPQNGEGEGDDSVYVTSFSGVRLYPRVSRNEGQEEASVYGDLEDNEGGLMGQVQGQMRKAFGSILSKSSDIKSLKPPSQAAINIFSVASGHLYERFLNIMFVSVMRHTNETVKFWLIEDFLSPSFKEFLPFMAEEYKFEYELITYKWPHWLRAQKEKQRIIWGYKILFLDVMFPLDLEKVIFVDADQIVRTDLKELVDLDLHGAPYGYTPMCDSRTEMEGFRFWKQGYWKNFLRDKPYHISALYVIDLTRFRKLAAGDRLRQQYHTLSADPGSLSNLDQDLPNNMQNSIPIYSLPQDWLWCETWCSDESLATAKTIDLCNNPMTKEPKLDRARRQVPEWTVYDNEIAAFAKRVKSGSAVVGGEVEKQPETEVPETEVEHDEL</sequence>
<feature type="domain" description="UGGT thioredoxin-like" evidence="11">
    <location>
        <begin position="45"/>
        <end position="250"/>
    </location>
</feature>
<feature type="compositionally biased region" description="Acidic residues" evidence="9">
    <location>
        <begin position="1548"/>
        <end position="1559"/>
    </location>
</feature>
<dbReference type="InterPro" id="IPR040694">
    <property type="entry name" value="UGGT_TRXL_2"/>
</dbReference>
<evidence type="ECO:0000259" key="14">
    <source>
        <dbReference type="Pfam" id="PF18403"/>
    </source>
</evidence>
<proteinExistence type="inferred from homology"/>
<evidence type="ECO:0000259" key="12">
    <source>
        <dbReference type="Pfam" id="PF18401"/>
    </source>
</evidence>
<keyword evidence="7" id="KW-0256">Endoplasmic reticulum</keyword>
<evidence type="ECO:0000259" key="11">
    <source>
        <dbReference type="Pfam" id="PF18400"/>
    </source>
</evidence>
<evidence type="ECO:0000256" key="7">
    <source>
        <dbReference type="ARBA" id="ARBA00022824"/>
    </source>
</evidence>
<comment type="pathway">
    <text evidence="3">Protein modification; protein glycosylation.</text>
</comment>
<dbReference type="Pfam" id="PF18403">
    <property type="entry name" value="Thioredoxin_15"/>
    <property type="match status" value="1"/>
</dbReference>
<dbReference type="Proteomes" id="UP001498771">
    <property type="component" value="Unassembled WGS sequence"/>
</dbReference>
<evidence type="ECO:0000259" key="13">
    <source>
        <dbReference type="Pfam" id="PF18402"/>
    </source>
</evidence>
<evidence type="ECO:0000313" key="17">
    <source>
        <dbReference type="Proteomes" id="UP001498771"/>
    </source>
</evidence>
<dbReference type="EMBL" id="JBBJBU010000001">
    <property type="protein sequence ID" value="KAK7208309.1"/>
    <property type="molecule type" value="Genomic_DNA"/>
</dbReference>
<evidence type="ECO:0000256" key="10">
    <source>
        <dbReference type="SAM" id="SignalP"/>
    </source>
</evidence>
<dbReference type="Pfam" id="PF18402">
    <property type="entry name" value="Thioredoxin_14"/>
    <property type="match status" value="1"/>
</dbReference>
<evidence type="ECO:0000256" key="4">
    <source>
        <dbReference type="ARBA" id="ARBA00006351"/>
    </source>
</evidence>
<feature type="domain" description="Glucosyltransferase 24 catalytic" evidence="15">
    <location>
        <begin position="1259"/>
        <end position="1525"/>
    </location>
</feature>
<keyword evidence="5" id="KW-0808">Transferase</keyword>
<feature type="chain" id="PRO_5045563041" evidence="10">
    <location>
        <begin position="30"/>
        <end position="1559"/>
    </location>
</feature>
<feature type="domain" description="UGGT thioredoxin-like" evidence="13">
    <location>
        <begin position="461"/>
        <end position="684"/>
    </location>
</feature>
<dbReference type="Pfam" id="PF06427">
    <property type="entry name" value="UDP-g_GGTase"/>
    <property type="match status" value="1"/>
</dbReference>
<reference evidence="16 17" key="1">
    <citation type="submission" date="2024-03" db="EMBL/GenBank/DDBJ databases">
        <title>Genome-scale model development and genomic sequencing of the oleaginous clade Lipomyces.</title>
        <authorList>
            <consortium name="Lawrence Berkeley National Laboratory"/>
            <person name="Czajka J.J."/>
            <person name="Han Y."/>
            <person name="Kim J."/>
            <person name="Mondo S.J."/>
            <person name="Hofstad B.A."/>
            <person name="Robles A."/>
            <person name="Haridas S."/>
            <person name="Riley R."/>
            <person name="LaButti K."/>
            <person name="Pangilinan J."/>
            <person name="Andreopoulos W."/>
            <person name="Lipzen A."/>
            <person name="Yan J."/>
            <person name="Wang M."/>
            <person name="Ng V."/>
            <person name="Grigoriev I.V."/>
            <person name="Spatafora J.W."/>
            <person name="Magnuson J.K."/>
            <person name="Baker S.E."/>
            <person name="Pomraning K.R."/>
        </authorList>
    </citation>
    <scope>NUCLEOTIDE SEQUENCE [LARGE SCALE GENOMIC DNA]</scope>
    <source>
        <strain evidence="16 17">Phaff 52-87</strain>
    </source>
</reference>
<evidence type="ECO:0000256" key="2">
    <source>
        <dbReference type="ARBA" id="ARBA00004319"/>
    </source>
</evidence>
<keyword evidence="8" id="KW-0325">Glycoprotein</keyword>
<dbReference type="GeneID" id="90037336"/>
<evidence type="ECO:0000313" key="16">
    <source>
        <dbReference type="EMBL" id="KAK7208309.1"/>
    </source>
</evidence>
<name>A0ABR1FEM1_9ASCO</name>
<dbReference type="Pfam" id="PF18400">
    <property type="entry name" value="Thioredoxin_12"/>
    <property type="match status" value="1"/>
</dbReference>
<dbReference type="Pfam" id="PF18401">
    <property type="entry name" value="Thioredoxin_13"/>
    <property type="match status" value="1"/>
</dbReference>
<feature type="domain" description="UDP-glucose:glycoprotein glucosyltransferase thioredoxin-like" evidence="14">
    <location>
        <begin position="709"/>
        <end position="930"/>
    </location>
</feature>
<evidence type="ECO:0000256" key="5">
    <source>
        <dbReference type="ARBA" id="ARBA00022679"/>
    </source>
</evidence>
<dbReference type="InterPro" id="IPR029044">
    <property type="entry name" value="Nucleotide-diphossugar_trans"/>
</dbReference>
<dbReference type="PANTHER" id="PTHR11226">
    <property type="entry name" value="UDP-GLUCOSE GLYCOPROTEIN:GLUCOSYLTRANSFERASE"/>
    <property type="match status" value="1"/>
</dbReference>
<dbReference type="PANTHER" id="PTHR11226:SF0">
    <property type="entry name" value="UDP-GLUCOSE:GLYCOPROTEIN GLUCOSYLTRANSFERASE"/>
    <property type="match status" value="1"/>
</dbReference>
<comment type="subcellular location">
    <subcellularLocation>
        <location evidence="2">Endoplasmic reticulum lumen</location>
    </subcellularLocation>
</comment>
<dbReference type="InterPro" id="IPR040692">
    <property type="entry name" value="UGGT_TRXL_3"/>
</dbReference>
<evidence type="ECO:0000256" key="9">
    <source>
        <dbReference type="SAM" id="MobiDB-lite"/>
    </source>
</evidence>
<dbReference type="Pfam" id="PF18404">
    <property type="entry name" value="Glyco_transf_24"/>
    <property type="match status" value="1"/>
</dbReference>
<evidence type="ECO:0000256" key="3">
    <source>
        <dbReference type="ARBA" id="ARBA00004922"/>
    </source>
</evidence>
<dbReference type="InterPro" id="IPR009448">
    <property type="entry name" value="UDP-g_GGtrans"/>
</dbReference>
<accession>A0ABR1FEM1</accession>
<evidence type="ECO:0000256" key="1">
    <source>
        <dbReference type="ARBA" id="ARBA00001913"/>
    </source>
</evidence>
<comment type="caution">
    <text evidence="16">The sequence shown here is derived from an EMBL/GenBank/DDBJ whole genome shotgun (WGS) entry which is preliminary data.</text>
</comment>